<dbReference type="RefSeq" id="WP_171189232.1">
    <property type="nucleotide sequence ID" value="NZ_WTPX01000141.1"/>
</dbReference>
<name>A0ABX1VKY7_9PLAN</name>
<keyword evidence="2" id="KW-0472">Membrane</keyword>
<keyword evidence="2" id="KW-1133">Transmembrane helix</keyword>
<organism evidence="3 4">
    <name type="scientific">Alienimonas chondri</name>
    <dbReference type="NCBI Taxonomy" id="2681879"/>
    <lineage>
        <taxon>Bacteria</taxon>
        <taxon>Pseudomonadati</taxon>
        <taxon>Planctomycetota</taxon>
        <taxon>Planctomycetia</taxon>
        <taxon>Planctomycetales</taxon>
        <taxon>Planctomycetaceae</taxon>
        <taxon>Alienimonas</taxon>
    </lineage>
</organism>
<feature type="region of interest" description="Disordered" evidence="1">
    <location>
        <begin position="117"/>
        <end position="143"/>
    </location>
</feature>
<evidence type="ECO:0000313" key="4">
    <source>
        <dbReference type="Proteomes" id="UP000609651"/>
    </source>
</evidence>
<feature type="transmembrane region" description="Helical" evidence="2">
    <location>
        <begin position="85"/>
        <end position="108"/>
    </location>
</feature>
<evidence type="ECO:0000256" key="1">
    <source>
        <dbReference type="SAM" id="MobiDB-lite"/>
    </source>
</evidence>
<reference evidence="3 4" key="1">
    <citation type="journal article" date="2020" name="Syst. Appl. Microbiol.">
        <title>Alienimonas chondri sp. nov., a novel planctomycete isolated from the biofilm of the red alga Chondrus crispus.</title>
        <authorList>
            <person name="Vitorino I."/>
            <person name="Albuquerque L."/>
            <person name="Wiegand S."/>
            <person name="Kallscheuer N."/>
            <person name="da Costa M.S."/>
            <person name="Lobo-da-Cunha A."/>
            <person name="Jogler C."/>
            <person name="Lage O.M."/>
        </authorList>
    </citation>
    <scope>NUCLEOTIDE SEQUENCE [LARGE SCALE GENOMIC DNA]</scope>
    <source>
        <strain evidence="3 4">LzC2</strain>
    </source>
</reference>
<dbReference type="Proteomes" id="UP000609651">
    <property type="component" value="Unassembled WGS sequence"/>
</dbReference>
<dbReference type="Pfam" id="PF22564">
    <property type="entry name" value="HAAS"/>
    <property type="match status" value="1"/>
</dbReference>
<comment type="caution">
    <text evidence="3">The sequence shown here is derived from an EMBL/GenBank/DDBJ whole genome shotgun (WGS) entry which is preliminary data.</text>
</comment>
<keyword evidence="2" id="KW-0812">Transmembrane</keyword>
<feature type="region of interest" description="Disordered" evidence="1">
    <location>
        <begin position="573"/>
        <end position="611"/>
    </location>
</feature>
<dbReference type="NCBIfam" id="NF038403">
    <property type="entry name" value="perm_prefix_1"/>
    <property type="match status" value="1"/>
</dbReference>
<dbReference type="EMBL" id="WTPX01000141">
    <property type="protein sequence ID" value="NNJ27331.1"/>
    <property type="molecule type" value="Genomic_DNA"/>
</dbReference>
<proteinExistence type="predicted"/>
<dbReference type="InterPro" id="IPR047928">
    <property type="entry name" value="Perm_prefix_1"/>
</dbReference>
<protein>
    <submittedName>
        <fullName evidence="3">Uncharacterized protein</fullName>
    </submittedName>
</protein>
<evidence type="ECO:0000256" key="2">
    <source>
        <dbReference type="SAM" id="Phobius"/>
    </source>
</evidence>
<evidence type="ECO:0000313" key="3">
    <source>
        <dbReference type="EMBL" id="NNJ27331.1"/>
    </source>
</evidence>
<gene>
    <name evidence="3" type="ORF">LzC2_34330</name>
</gene>
<accession>A0ABX1VKY7</accession>
<keyword evidence="4" id="KW-1185">Reference proteome</keyword>
<sequence length="750" mass="80586">MPAEEFDAYLKTLRARLRLKPGRRAELEDEFRDHLESRLEELTAAGVPRAAAIQRALEEFGDAAGLASQMSHAFRILARRRRRKTFMRVTASAAATLACGIAVAYLFAPPNRAFAPPGPAVAQDADAPPPENDAADADAPERPDPAAALEAKLDGPAPENLYRPGTPVESFFANLRHKTGIPVLADNEILPEGWGTLTRLGLPPNFNGLNESLDLGPEFTLRQMLNTVLGQFASDLRVENRDGILYVTGDFPRRPGTRDLPEASRLEEMLEVPTTLAGLRPGDTVAEALDTLAGIHQIAILPDSRALDLEGIDLRDLPIDNPPQLSGYSLRTTLDVLLSTVSEESLLAVPRDGILFITTQEAAGLDLETRIYNVRDLLTDVRTSSGGMGGGFGGGEFGGGEFGGSGGENANGAANDLVAMILSVTGGSNFGGGWMETGEGEGSLEHFNGLLAVRQTTTVHRQIEDLLSSLRRSAAERSWDEATDGAGSEAASLSGGADADPVIVVVGPNGIQSINGREEFTPGTHGAYLTKLAQEAPRRSVVIKAVESAPSRVVQEAVKLVTEAGLSKIALRATPDPSDRESVADPSAEVPGPFFDRSRSTHPRGVPDLREPAQPRYVRDMGDVEPVVGLFNGPSSARSNVHREFRVTNEGRLYLGRDVVPLNGEAAALREKTEGRSAGPVPIWIYSDHPSSDVQARIRSLRQAAKDLSVTITVERFRKPILFRDDSGRFEWVVPLERRRGGQSEQSETG</sequence>